<feature type="domain" description="AMP-dependent synthetase/ligase" evidence="8">
    <location>
        <begin position="73"/>
        <end position="505"/>
    </location>
</feature>
<dbReference type="GO" id="GO:0016020">
    <property type="term" value="C:membrane"/>
    <property type="evidence" value="ECO:0007669"/>
    <property type="project" value="TreeGrafter"/>
</dbReference>
<dbReference type="SUPFAM" id="SSF56801">
    <property type="entry name" value="Acetyl-CoA synthetase-like"/>
    <property type="match status" value="1"/>
</dbReference>
<dbReference type="CDD" id="cd05927">
    <property type="entry name" value="LC-FACS_euk"/>
    <property type="match status" value="1"/>
</dbReference>
<keyword evidence="10" id="KW-1185">Reference proteome</keyword>
<keyword evidence="2 7" id="KW-0436">Ligase</keyword>
<proteinExistence type="inferred from homology"/>
<dbReference type="Gene3D" id="3.40.50.12780">
    <property type="entry name" value="N-terminal domain of ligase-like"/>
    <property type="match status" value="1"/>
</dbReference>
<evidence type="ECO:0000256" key="7">
    <source>
        <dbReference type="RuleBase" id="RU369030"/>
    </source>
</evidence>
<dbReference type="EMBL" id="CP151511">
    <property type="protein sequence ID" value="WZN65039.1"/>
    <property type="molecule type" value="Genomic_DNA"/>
</dbReference>
<comment type="catalytic activity">
    <reaction evidence="7">
        <text>a long-chain fatty acid + ATP + CoA = a long-chain fatty acyl-CoA + AMP + diphosphate</text>
        <dbReference type="Rhea" id="RHEA:15421"/>
        <dbReference type="ChEBI" id="CHEBI:30616"/>
        <dbReference type="ChEBI" id="CHEBI:33019"/>
        <dbReference type="ChEBI" id="CHEBI:57287"/>
        <dbReference type="ChEBI" id="CHEBI:57560"/>
        <dbReference type="ChEBI" id="CHEBI:83139"/>
        <dbReference type="ChEBI" id="CHEBI:456215"/>
        <dbReference type="EC" id="6.2.1.3"/>
    </reaction>
</comment>
<evidence type="ECO:0000256" key="4">
    <source>
        <dbReference type="ARBA" id="ARBA00022832"/>
    </source>
</evidence>
<dbReference type="Pfam" id="PF00501">
    <property type="entry name" value="AMP-binding"/>
    <property type="match status" value="1"/>
</dbReference>
<evidence type="ECO:0000256" key="3">
    <source>
        <dbReference type="ARBA" id="ARBA00022741"/>
    </source>
</evidence>
<dbReference type="GO" id="GO:0005524">
    <property type="term" value="F:ATP binding"/>
    <property type="evidence" value="ECO:0007669"/>
    <property type="project" value="UniProtKB-KW"/>
</dbReference>
<keyword evidence="7" id="KW-0443">Lipid metabolism</keyword>
<dbReference type="PANTHER" id="PTHR43272">
    <property type="entry name" value="LONG-CHAIN-FATTY-ACID--COA LIGASE"/>
    <property type="match status" value="1"/>
</dbReference>
<dbReference type="InterPro" id="IPR045311">
    <property type="entry name" value="LC-FACS_euk"/>
</dbReference>
<comment type="function">
    <text evidence="7">Catalyzes the conversion of long-chain fatty acids to their active form acyl-CoAs for both synthesis of cellular lipids, and degradation via beta-oxidation.</text>
</comment>
<dbReference type="InterPro" id="IPR042099">
    <property type="entry name" value="ANL_N_sf"/>
</dbReference>
<evidence type="ECO:0000313" key="9">
    <source>
        <dbReference type="EMBL" id="WZN65039.1"/>
    </source>
</evidence>
<evidence type="ECO:0000256" key="6">
    <source>
        <dbReference type="ARBA" id="ARBA00026121"/>
    </source>
</evidence>
<keyword evidence="3 7" id="KW-0547">Nucleotide-binding</keyword>
<dbReference type="Proteomes" id="UP001472866">
    <property type="component" value="Chromosome 11"/>
</dbReference>
<dbReference type="PROSITE" id="PS00455">
    <property type="entry name" value="AMP_BINDING"/>
    <property type="match status" value="1"/>
</dbReference>
<accession>A0AAX4PFM5</accession>
<name>A0AAX4PFM5_9CHLO</name>
<keyword evidence="4 7" id="KW-0276">Fatty acid metabolism</keyword>
<dbReference type="InterPro" id="IPR020845">
    <property type="entry name" value="AMP-binding_CS"/>
</dbReference>
<evidence type="ECO:0000256" key="5">
    <source>
        <dbReference type="ARBA" id="ARBA00022840"/>
    </source>
</evidence>
<sequence length="683" mass="74353">MAADKGIASEFRYSAKAPRPEQGVLRAMRPEEGWVCEAEPANETQGPLIRSTLQPKEGASATFQGCGSLSEIFERSVSKYGDNACLGLRLKGADGTVGDYKWLTYREVSEKVVAVSSGLMGEGVVAQNTVGVFGANSPEWMMAMQACNRANIACVPLYDTLGENAVEYILNHAECKAVFVSADKLGNLLKSKDNMSTVKLIVYWGEPKEEDKATLAGLKSVKSYSFGELLDLGAASPKQGSKAKSTDVATIMYTSGTTGDPKGVILPHSALVSEINAVSVTLKAVGTEISEGDVFFSYLPLAHIFDRMTEELLIAMGGSIGYWQGSVKHILEDVGALKPTFFCGVPRIFDRIYSAVMAKMSSSFVAGLLYRIAMSRKFGAMKAGHSVFTAAPFMDKLIFNKVKARLGGNVRIMISGGAPLAPHVEKFLRVAMCCPVVQGYGLTETCAASFCAVPDDLSMFATIGVPFPSVEYRLEAVPEMDYSPFDNPPRGEVLIRGTSVFTGYYKDEKQTKGAIDKDGYFHTGDVGETQATGALKIIDRKKNIFKLSQGEYVAVEVLESAYKKNLNMEQVWVYGNSFENCVVAVVVPNEEKLMAWAKDAGVSGDYEAVCKTPEANKMILDELKKTGKDVKMKGFEIVKAVHLEHTEFSVDADLLTPTFKMRRPQLLKHYKTEIDALYANLKA</sequence>
<reference evidence="9 10" key="1">
    <citation type="submission" date="2024-03" db="EMBL/GenBank/DDBJ databases">
        <title>Complete genome sequence of the green alga Chloropicon roscoffensis RCC1871.</title>
        <authorList>
            <person name="Lemieux C."/>
            <person name="Pombert J.-F."/>
            <person name="Otis C."/>
            <person name="Turmel M."/>
        </authorList>
    </citation>
    <scope>NUCLEOTIDE SEQUENCE [LARGE SCALE GENOMIC DNA]</scope>
    <source>
        <strain evidence="9 10">RCC1871</strain>
    </source>
</reference>
<dbReference type="AlphaFoldDB" id="A0AAX4PFM5"/>
<dbReference type="InterPro" id="IPR000873">
    <property type="entry name" value="AMP-dep_synth/lig_dom"/>
</dbReference>
<evidence type="ECO:0000256" key="1">
    <source>
        <dbReference type="ARBA" id="ARBA00006432"/>
    </source>
</evidence>
<evidence type="ECO:0000256" key="2">
    <source>
        <dbReference type="ARBA" id="ARBA00022598"/>
    </source>
</evidence>
<dbReference type="EC" id="6.2.1.3" evidence="6 7"/>
<protein>
    <recommendedName>
        <fullName evidence="6 7">Long-chain-fatty-acid--CoA ligase</fullName>
        <ecNumber evidence="6 7">6.2.1.3</ecNumber>
    </recommendedName>
</protein>
<keyword evidence="5 7" id="KW-0067">ATP-binding</keyword>
<organism evidence="9 10">
    <name type="scientific">Chloropicon roscoffensis</name>
    <dbReference type="NCBI Taxonomy" id="1461544"/>
    <lineage>
        <taxon>Eukaryota</taxon>
        <taxon>Viridiplantae</taxon>
        <taxon>Chlorophyta</taxon>
        <taxon>Chloropicophyceae</taxon>
        <taxon>Chloropicales</taxon>
        <taxon>Chloropicaceae</taxon>
        <taxon>Chloropicon</taxon>
    </lineage>
</organism>
<gene>
    <name evidence="9" type="ORF">HKI87_11g65960</name>
</gene>
<dbReference type="GO" id="GO:0005783">
    <property type="term" value="C:endoplasmic reticulum"/>
    <property type="evidence" value="ECO:0007669"/>
    <property type="project" value="TreeGrafter"/>
</dbReference>
<dbReference type="GO" id="GO:0004467">
    <property type="term" value="F:long-chain fatty acid-CoA ligase activity"/>
    <property type="evidence" value="ECO:0007669"/>
    <property type="project" value="UniProtKB-EC"/>
</dbReference>
<dbReference type="PANTHER" id="PTHR43272:SF3">
    <property type="entry name" value="LONG CHAIN ACYL-COA SYNTHETASE 4"/>
    <property type="match status" value="1"/>
</dbReference>
<evidence type="ECO:0000259" key="8">
    <source>
        <dbReference type="Pfam" id="PF00501"/>
    </source>
</evidence>
<evidence type="ECO:0000313" key="10">
    <source>
        <dbReference type="Proteomes" id="UP001472866"/>
    </source>
</evidence>
<comment type="similarity">
    <text evidence="1 7">Belongs to the ATP-dependent AMP-binding enzyme family.</text>
</comment>